<comment type="caution">
    <text evidence="1">The sequence shown here is derived from an EMBL/GenBank/DDBJ whole genome shotgun (WGS) entry which is preliminary data.</text>
</comment>
<sequence>QGKKDRGADRLYRILISETAYQIWKLRCIRVIKRGSDPSRYFSEAEIHNKWLACINSRLRSDIILTDQKKFGNQALNFKIVCST</sequence>
<feature type="non-terminal residue" evidence="1">
    <location>
        <position position="1"/>
    </location>
</feature>
<evidence type="ECO:0000313" key="2">
    <source>
        <dbReference type="Proteomes" id="UP001218218"/>
    </source>
</evidence>
<dbReference type="EMBL" id="JARIHO010000080">
    <property type="protein sequence ID" value="KAJ7309941.1"/>
    <property type="molecule type" value="Genomic_DNA"/>
</dbReference>
<dbReference type="AlphaFoldDB" id="A0AAD7EBE9"/>
<dbReference type="Proteomes" id="UP001218218">
    <property type="component" value="Unassembled WGS sequence"/>
</dbReference>
<gene>
    <name evidence="1" type="ORF">DFH08DRAFT_719139</name>
</gene>
<reference evidence="1" key="1">
    <citation type="submission" date="2023-03" db="EMBL/GenBank/DDBJ databases">
        <title>Massive genome expansion in bonnet fungi (Mycena s.s.) driven by repeated elements and novel gene families across ecological guilds.</title>
        <authorList>
            <consortium name="Lawrence Berkeley National Laboratory"/>
            <person name="Harder C.B."/>
            <person name="Miyauchi S."/>
            <person name="Viragh M."/>
            <person name="Kuo A."/>
            <person name="Thoen E."/>
            <person name="Andreopoulos B."/>
            <person name="Lu D."/>
            <person name="Skrede I."/>
            <person name="Drula E."/>
            <person name="Henrissat B."/>
            <person name="Morin E."/>
            <person name="Kohler A."/>
            <person name="Barry K."/>
            <person name="LaButti K."/>
            <person name="Morin E."/>
            <person name="Salamov A."/>
            <person name="Lipzen A."/>
            <person name="Mereny Z."/>
            <person name="Hegedus B."/>
            <person name="Baldrian P."/>
            <person name="Stursova M."/>
            <person name="Weitz H."/>
            <person name="Taylor A."/>
            <person name="Grigoriev I.V."/>
            <person name="Nagy L.G."/>
            <person name="Martin F."/>
            <person name="Kauserud H."/>
        </authorList>
    </citation>
    <scope>NUCLEOTIDE SEQUENCE</scope>
    <source>
        <strain evidence="1">CBHHK002</strain>
    </source>
</reference>
<protein>
    <submittedName>
        <fullName evidence="1">Uncharacterized protein</fullName>
    </submittedName>
</protein>
<accession>A0AAD7EBE9</accession>
<proteinExistence type="predicted"/>
<organism evidence="1 2">
    <name type="scientific">Mycena albidolilacea</name>
    <dbReference type="NCBI Taxonomy" id="1033008"/>
    <lineage>
        <taxon>Eukaryota</taxon>
        <taxon>Fungi</taxon>
        <taxon>Dikarya</taxon>
        <taxon>Basidiomycota</taxon>
        <taxon>Agaricomycotina</taxon>
        <taxon>Agaricomycetes</taxon>
        <taxon>Agaricomycetidae</taxon>
        <taxon>Agaricales</taxon>
        <taxon>Marasmiineae</taxon>
        <taxon>Mycenaceae</taxon>
        <taxon>Mycena</taxon>
    </lineage>
</organism>
<evidence type="ECO:0000313" key="1">
    <source>
        <dbReference type="EMBL" id="KAJ7309941.1"/>
    </source>
</evidence>
<keyword evidence="2" id="KW-1185">Reference proteome</keyword>
<name>A0AAD7EBE9_9AGAR</name>